<evidence type="ECO:0000313" key="2">
    <source>
        <dbReference type="EMBL" id="CAB1436739.1"/>
    </source>
</evidence>
<accession>A0A9N7UTW0</accession>
<evidence type="ECO:0000256" key="1">
    <source>
        <dbReference type="SAM" id="MobiDB-lite"/>
    </source>
</evidence>
<organism evidence="2 3">
    <name type="scientific">Pleuronectes platessa</name>
    <name type="common">European plaice</name>
    <dbReference type="NCBI Taxonomy" id="8262"/>
    <lineage>
        <taxon>Eukaryota</taxon>
        <taxon>Metazoa</taxon>
        <taxon>Chordata</taxon>
        <taxon>Craniata</taxon>
        <taxon>Vertebrata</taxon>
        <taxon>Euteleostomi</taxon>
        <taxon>Actinopterygii</taxon>
        <taxon>Neopterygii</taxon>
        <taxon>Teleostei</taxon>
        <taxon>Neoteleostei</taxon>
        <taxon>Acanthomorphata</taxon>
        <taxon>Carangaria</taxon>
        <taxon>Pleuronectiformes</taxon>
        <taxon>Pleuronectoidei</taxon>
        <taxon>Pleuronectidae</taxon>
        <taxon>Pleuronectes</taxon>
    </lineage>
</organism>
<dbReference type="EMBL" id="CADEAL010001935">
    <property type="protein sequence ID" value="CAB1436739.1"/>
    <property type="molecule type" value="Genomic_DNA"/>
</dbReference>
<keyword evidence="3" id="KW-1185">Reference proteome</keyword>
<sequence length="87" mass="9896">MTEVALRGRGDEKFHYFCPLHLSVRAASNGRERTKDEGREKAEEGRRDGKMYQRLDLLHHCVTTVENVETASFACRATLTRDEDGAV</sequence>
<dbReference type="AlphaFoldDB" id="A0A9N7UTW0"/>
<name>A0A9N7UTW0_PLEPL</name>
<comment type="caution">
    <text evidence="2">The sequence shown here is derived from an EMBL/GenBank/DDBJ whole genome shotgun (WGS) entry which is preliminary data.</text>
</comment>
<feature type="region of interest" description="Disordered" evidence="1">
    <location>
        <begin position="28"/>
        <end position="47"/>
    </location>
</feature>
<reference evidence="2" key="1">
    <citation type="submission" date="2020-03" db="EMBL/GenBank/DDBJ databases">
        <authorList>
            <person name="Weist P."/>
        </authorList>
    </citation>
    <scope>NUCLEOTIDE SEQUENCE</scope>
</reference>
<protein>
    <submittedName>
        <fullName evidence="2">Uncharacterized protein</fullName>
    </submittedName>
</protein>
<feature type="compositionally biased region" description="Basic and acidic residues" evidence="1">
    <location>
        <begin position="30"/>
        <end position="47"/>
    </location>
</feature>
<gene>
    <name evidence="2" type="ORF">PLEPLA_LOCUS24772</name>
</gene>
<dbReference type="Proteomes" id="UP001153269">
    <property type="component" value="Unassembled WGS sequence"/>
</dbReference>
<evidence type="ECO:0000313" key="3">
    <source>
        <dbReference type="Proteomes" id="UP001153269"/>
    </source>
</evidence>
<proteinExistence type="predicted"/>